<dbReference type="PATRIC" id="fig|1133568.3.peg.1395"/>
<dbReference type="RefSeq" id="WP_014936018.1">
    <property type="nucleotide sequence ID" value="NC_018607.1"/>
</dbReference>
<proteinExistence type="predicted"/>
<dbReference type="AlphaFoldDB" id="J9UTZ2"/>
<dbReference type="HOGENOM" id="CLU_2970344_0_0_12"/>
<dbReference type="KEGG" id="bpj:B2904_orf1392"/>
<sequence>MIFLVLFNFYTCRKQSVVNPINRKNHNDGGNNNIYIEVGANTMINNEALSSFRLILKP</sequence>
<protein>
    <submittedName>
        <fullName evidence="1">Unassigned protein</fullName>
    </submittedName>
</protein>
<dbReference type="Proteomes" id="UP000007346">
    <property type="component" value="Chromosome"/>
</dbReference>
<dbReference type="EMBL" id="CP003490">
    <property type="protein sequence ID" value="AFR70729.1"/>
    <property type="molecule type" value="Genomic_DNA"/>
</dbReference>
<evidence type="ECO:0000313" key="1">
    <source>
        <dbReference type="EMBL" id="AFR70729.1"/>
    </source>
</evidence>
<name>J9UTZ2_BRAPL</name>
<evidence type="ECO:0000313" key="2">
    <source>
        <dbReference type="Proteomes" id="UP000007346"/>
    </source>
</evidence>
<organism evidence="1 2">
    <name type="scientific">Brachyspira pilosicoli B2904</name>
    <dbReference type="NCBI Taxonomy" id="1133568"/>
    <lineage>
        <taxon>Bacteria</taxon>
        <taxon>Pseudomonadati</taxon>
        <taxon>Spirochaetota</taxon>
        <taxon>Spirochaetia</taxon>
        <taxon>Brachyspirales</taxon>
        <taxon>Brachyspiraceae</taxon>
        <taxon>Brachyspira</taxon>
    </lineage>
</organism>
<reference evidence="1 2" key="1">
    <citation type="journal article" date="2012" name="BMC Genomics">
        <title>Comparative genomics of Brachyspira pilosicoli strains: genome rearrangements, reductions and correlation of genetic compliment with phenotypic diversity.</title>
        <authorList>
            <person name="Mappley L.J."/>
            <person name="Black M.L."/>
            <person name="Abuoun M."/>
            <person name="Darby A.C."/>
            <person name="Woodward M.J."/>
            <person name="Parkhill J."/>
            <person name="Turner A.K."/>
            <person name="Bellgard M.I."/>
            <person name="La T."/>
            <person name="Phillips N.D."/>
            <person name="La Ragione R.M."/>
            <person name="Hampson D.J."/>
        </authorList>
    </citation>
    <scope>NUCLEOTIDE SEQUENCE [LARGE SCALE GENOMIC DNA]</scope>
    <source>
        <strain evidence="1">B2904</strain>
    </source>
</reference>
<accession>J9UTZ2</accession>
<gene>
    <name evidence="1" type="ORF">B2904_orf1392</name>
</gene>